<feature type="transmembrane region" description="Helical" evidence="1">
    <location>
        <begin position="31"/>
        <end position="48"/>
    </location>
</feature>
<evidence type="ECO:0000313" key="2">
    <source>
        <dbReference type="EMBL" id="MFD2043494.1"/>
    </source>
</evidence>
<reference evidence="3" key="1">
    <citation type="journal article" date="2019" name="Int. J. Syst. Evol. Microbiol.">
        <title>The Global Catalogue of Microorganisms (GCM) 10K type strain sequencing project: providing services to taxonomists for standard genome sequencing and annotation.</title>
        <authorList>
            <consortium name="The Broad Institute Genomics Platform"/>
            <consortium name="The Broad Institute Genome Sequencing Center for Infectious Disease"/>
            <person name="Wu L."/>
            <person name="Ma J."/>
        </authorList>
    </citation>
    <scope>NUCLEOTIDE SEQUENCE [LARGE SCALE GENOMIC DNA]</scope>
    <source>
        <strain evidence="3">R28</strain>
    </source>
</reference>
<name>A0ABW4VUZ2_9BACI</name>
<gene>
    <name evidence="2" type="ORF">ACFSJF_04285</name>
</gene>
<evidence type="ECO:0000313" key="3">
    <source>
        <dbReference type="Proteomes" id="UP001597383"/>
    </source>
</evidence>
<sequence>MSRYQKANVLISLFVLLFFLTLSIITSQWGFFLWSLLPIFIVNMTAFTNKKQRN</sequence>
<evidence type="ECO:0000256" key="1">
    <source>
        <dbReference type="SAM" id="Phobius"/>
    </source>
</evidence>
<keyword evidence="1" id="KW-0472">Membrane</keyword>
<keyword evidence="1" id="KW-0812">Transmembrane</keyword>
<dbReference type="Proteomes" id="UP001597383">
    <property type="component" value="Unassembled WGS sequence"/>
</dbReference>
<feature type="transmembrane region" description="Helical" evidence="1">
    <location>
        <begin position="7"/>
        <end position="25"/>
    </location>
</feature>
<keyword evidence="1" id="KW-1133">Transmembrane helix</keyword>
<keyword evidence="3" id="KW-1185">Reference proteome</keyword>
<proteinExistence type="predicted"/>
<comment type="caution">
    <text evidence="2">The sequence shown here is derived from an EMBL/GenBank/DDBJ whole genome shotgun (WGS) entry which is preliminary data.</text>
</comment>
<dbReference type="RefSeq" id="WP_377555220.1">
    <property type="nucleotide sequence ID" value="NZ_JBHUHQ010000009.1"/>
</dbReference>
<accession>A0ABW4VUZ2</accession>
<dbReference type="EMBL" id="JBHUHQ010000009">
    <property type="protein sequence ID" value="MFD2043494.1"/>
    <property type="molecule type" value="Genomic_DNA"/>
</dbReference>
<protein>
    <submittedName>
        <fullName evidence="2">Uncharacterized protein</fullName>
    </submittedName>
</protein>
<organism evidence="2 3">
    <name type="scientific">Ornithinibacillus salinisoli</name>
    <dbReference type="NCBI Taxonomy" id="1848459"/>
    <lineage>
        <taxon>Bacteria</taxon>
        <taxon>Bacillati</taxon>
        <taxon>Bacillota</taxon>
        <taxon>Bacilli</taxon>
        <taxon>Bacillales</taxon>
        <taxon>Bacillaceae</taxon>
        <taxon>Ornithinibacillus</taxon>
    </lineage>
</organism>